<accession>A0A1M6Q6Q8</accession>
<gene>
    <name evidence="9" type="ORF">SAMN05443637_103126</name>
</gene>
<keyword evidence="4" id="KW-1003">Cell membrane</keyword>
<reference evidence="9 10" key="1">
    <citation type="submission" date="2016-11" db="EMBL/GenBank/DDBJ databases">
        <authorList>
            <person name="Jaros S."/>
            <person name="Januszkiewicz K."/>
            <person name="Wedrychowicz H."/>
        </authorList>
    </citation>
    <scope>NUCLEOTIDE SEQUENCE [LARGE SCALE GENOMIC DNA]</scope>
    <source>
        <strain evidence="9 10">DSM 43832</strain>
    </source>
</reference>
<dbReference type="PANTHER" id="PTHR30047">
    <property type="entry name" value="HIGH-AFFINITY CHOLINE TRANSPORT PROTEIN-RELATED"/>
    <property type="match status" value="1"/>
</dbReference>
<comment type="subcellular location">
    <subcellularLocation>
        <location evidence="1">Cell membrane</location>
        <topology evidence="1">Multi-pass membrane protein</topology>
    </subcellularLocation>
</comment>
<dbReference type="Pfam" id="PF02028">
    <property type="entry name" value="BCCT"/>
    <property type="match status" value="1"/>
</dbReference>
<dbReference type="Proteomes" id="UP000184363">
    <property type="component" value="Unassembled WGS sequence"/>
</dbReference>
<dbReference type="RefSeq" id="WP_200803765.1">
    <property type="nucleotide sequence ID" value="NZ_FRAP01000003.1"/>
</dbReference>
<evidence type="ECO:0000256" key="5">
    <source>
        <dbReference type="ARBA" id="ARBA00022692"/>
    </source>
</evidence>
<feature type="transmembrane region" description="Helical" evidence="8">
    <location>
        <begin position="242"/>
        <end position="264"/>
    </location>
</feature>
<dbReference type="PANTHER" id="PTHR30047:SF7">
    <property type="entry name" value="HIGH-AFFINITY CHOLINE TRANSPORT PROTEIN"/>
    <property type="match status" value="1"/>
</dbReference>
<keyword evidence="6 8" id="KW-1133">Transmembrane helix</keyword>
<sequence length="691" mass="74383">MSTADPTMSTNGSGPAAPAGLPPVKWVVFIGAAIGTAVVTLWAFLAPTNAQEVLGAVVGWVSTWFGWYYVALATAILVFVIGIAISRYGKIRLGPEHSRPAFSTATWAAMLFAAGIGTDLMFFAVYEPAVQYLTPPSGPGQTVEAAREATVWALFHYGISGWGMYALMGMAMGYFAYRMNLPLAVRSALYPLIGKRVDGAIGHSVDIAAVLGTIFGIATSLGIAVVGLNVGLDLLFGLPQGLAVQAALLVVGVGVATVSAVSGVDRGIKLLSQANVLLAVLLAVYILVTGRTSYLLNAAVLNIGDFVQRFPAMTMQTFAYEDTGDWMSLWTLFFWAWWVAWASFVGLFLARISRGRTIREFVAGCLVIPFSYIVMWITIYGNAAIELIRSGNTQFAETASASPEGGFYALLAEYPAFTFVAGLATLVGLLFYVTSADSGALVMANLSSHLRTVHEDGRAGLRIFWALATGALTLAILSVDGIFALQFATVIMGLPFAFVLVAVMIGLFRALRVEAHRASSLERMLPRLLSGRSIDGTQPSPGSWRRRLTRALAHPSPERGREYLVETALPALREVAAELQQQGVEDAEAELLEQDGITYVELKAPTGDPEHPFRYCIWPQELPLPAYGPAIVGQETYVRLEVHLDEGGQGYDVMGYTHTQLIDDVLDQYERHLEFLRLQHGAPVEAGGPAN</sequence>
<feature type="transmembrane region" description="Helical" evidence="8">
    <location>
        <begin position="416"/>
        <end position="442"/>
    </location>
</feature>
<name>A0A1M6Q6Q8_PSETH</name>
<proteinExistence type="inferred from homology"/>
<feature type="transmembrane region" description="Helical" evidence="8">
    <location>
        <begin position="205"/>
        <end position="230"/>
    </location>
</feature>
<feature type="transmembrane region" description="Helical" evidence="8">
    <location>
        <begin position="26"/>
        <end position="45"/>
    </location>
</feature>
<protein>
    <submittedName>
        <fullName evidence="9">Choline/glycine/proline betaine transport protein</fullName>
    </submittedName>
</protein>
<feature type="transmembrane region" description="Helical" evidence="8">
    <location>
        <begin position="327"/>
        <end position="349"/>
    </location>
</feature>
<dbReference type="EMBL" id="FRAP01000003">
    <property type="protein sequence ID" value="SHK15922.1"/>
    <property type="molecule type" value="Genomic_DNA"/>
</dbReference>
<keyword evidence="3" id="KW-0813">Transport</keyword>
<keyword evidence="5 8" id="KW-0812">Transmembrane</keyword>
<feature type="transmembrane region" description="Helical" evidence="8">
    <location>
        <begin position="490"/>
        <end position="511"/>
    </location>
</feature>
<organism evidence="9 10">
    <name type="scientific">Pseudonocardia thermophila</name>
    <dbReference type="NCBI Taxonomy" id="1848"/>
    <lineage>
        <taxon>Bacteria</taxon>
        <taxon>Bacillati</taxon>
        <taxon>Actinomycetota</taxon>
        <taxon>Actinomycetes</taxon>
        <taxon>Pseudonocardiales</taxon>
        <taxon>Pseudonocardiaceae</taxon>
        <taxon>Pseudonocardia</taxon>
    </lineage>
</organism>
<dbReference type="STRING" id="1848.SAMN05443637_103126"/>
<dbReference type="NCBIfam" id="NF007399">
    <property type="entry name" value="PRK09928.1"/>
    <property type="match status" value="1"/>
</dbReference>
<comment type="similarity">
    <text evidence="2">Belongs to the BCCT transporter (TC 2.A.15) family.</text>
</comment>
<evidence type="ECO:0000256" key="4">
    <source>
        <dbReference type="ARBA" id="ARBA00022475"/>
    </source>
</evidence>
<dbReference type="NCBIfam" id="TIGR00842">
    <property type="entry name" value="bcct"/>
    <property type="match status" value="1"/>
</dbReference>
<keyword evidence="7 8" id="KW-0472">Membrane</keyword>
<evidence type="ECO:0000256" key="6">
    <source>
        <dbReference type="ARBA" id="ARBA00022989"/>
    </source>
</evidence>
<evidence type="ECO:0000256" key="7">
    <source>
        <dbReference type="ARBA" id="ARBA00023136"/>
    </source>
</evidence>
<dbReference type="AlphaFoldDB" id="A0A1M6Q6Q8"/>
<evidence type="ECO:0000313" key="10">
    <source>
        <dbReference type="Proteomes" id="UP000184363"/>
    </source>
</evidence>
<dbReference type="GO" id="GO:0005886">
    <property type="term" value="C:plasma membrane"/>
    <property type="evidence" value="ECO:0007669"/>
    <property type="project" value="UniProtKB-SubCell"/>
</dbReference>
<feature type="transmembrane region" description="Helical" evidence="8">
    <location>
        <begin position="65"/>
        <end position="85"/>
    </location>
</feature>
<feature type="transmembrane region" description="Helical" evidence="8">
    <location>
        <begin position="463"/>
        <end position="484"/>
    </location>
</feature>
<evidence type="ECO:0000256" key="8">
    <source>
        <dbReference type="SAM" id="Phobius"/>
    </source>
</evidence>
<feature type="transmembrane region" description="Helical" evidence="8">
    <location>
        <begin position="105"/>
        <end position="126"/>
    </location>
</feature>
<dbReference type="GO" id="GO:0022857">
    <property type="term" value="F:transmembrane transporter activity"/>
    <property type="evidence" value="ECO:0007669"/>
    <property type="project" value="InterPro"/>
</dbReference>
<evidence type="ECO:0000256" key="2">
    <source>
        <dbReference type="ARBA" id="ARBA00005658"/>
    </source>
</evidence>
<feature type="transmembrane region" description="Helical" evidence="8">
    <location>
        <begin position="154"/>
        <end position="177"/>
    </location>
</feature>
<evidence type="ECO:0000313" key="9">
    <source>
        <dbReference type="EMBL" id="SHK15922.1"/>
    </source>
</evidence>
<feature type="transmembrane region" description="Helical" evidence="8">
    <location>
        <begin position="276"/>
        <end position="296"/>
    </location>
</feature>
<feature type="transmembrane region" description="Helical" evidence="8">
    <location>
        <begin position="361"/>
        <end position="381"/>
    </location>
</feature>
<keyword evidence="10" id="KW-1185">Reference proteome</keyword>
<dbReference type="InterPro" id="IPR000060">
    <property type="entry name" value="BCCT_transptr"/>
</dbReference>
<evidence type="ECO:0000256" key="3">
    <source>
        <dbReference type="ARBA" id="ARBA00022448"/>
    </source>
</evidence>
<evidence type="ECO:0000256" key="1">
    <source>
        <dbReference type="ARBA" id="ARBA00004651"/>
    </source>
</evidence>